<protein>
    <recommendedName>
        <fullName evidence="4">DUF4870 domain-containing protein</fullName>
    </recommendedName>
</protein>
<dbReference type="EMBL" id="QFYR01000001">
    <property type="protein sequence ID" value="RAK58165.1"/>
    <property type="molecule type" value="Genomic_DNA"/>
</dbReference>
<keyword evidence="3" id="KW-1185">Reference proteome</keyword>
<keyword evidence="1" id="KW-1133">Transmembrane helix</keyword>
<dbReference type="OrthoDB" id="5405464at2"/>
<evidence type="ECO:0000256" key="1">
    <source>
        <dbReference type="SAM" id="Phobius"/>
    </source>
</evidence>
<comment type="caution">
    <text evidence="2">The sequence shown here is derived from an EMBL/GenBank/DDBJ whole genome shotgun (WGS) entry which is preliminary data.</text>
</comment>
<feature type="transmembrane region" description="Helical" evidence="1">
    <location>
        <begin position="6"/>
        <end position="27"/>
    </location>
</feature>
<keyword evidence="1" id="KW-0472">Membrane</keyword>
<dbReference type="Proteomes" id="UP000249725">
    <property type="component" value="Unassembled WGS sequence"/>
</dbReference>
<organism evidence="2 3">
    <name type="scientific">Phenylobacterium deserti</name>
    <dbReference type="NCBI Taxonomy" id="1914756"/>
    <lineage>
        <taxon>Bacteria</taxon>
        <taxon>Pseudomonadati</taxon>
        <taxon>Pseudomonadota</taxon>
        <taxon>Alphaproteobacteria</taxon>
        <taxon>Caulobacterales</taxon>
        <taxon>Caulobacteraceae</taxon>
        <taxon>Phenylobacterium</taxon>
    </lineage>
</organism>
<feature type="transmembrane region" description="Helical" evidence="1">
    <location>
        <begin position="78"/>
        <end position="104"/>
    </location>
</feature>
<feature type="transmembrane region" description="Helical" evidence="1">
    <location>
        <begin position="48"/>
        <end position="72"/>
    </location>
</feature>
<gene>
    <name evidence="2" type="ORF">DJ018_01040</name>
</gene>
<evidence type="ECO:0000313" key="2">
    <source>
        <dbReference type="EMBL" id="RAK58165.1"/>
    </source>
</evidence>
<keyword evidence="1" id="KW-0812">Transmembrane</keyword>
<evidence type="ECO:0008006" key="4">
    <source>
        <dbReference type="Google" id="ProtNLM"/>
    </source>
</evidence>
<accession>A0A328AVC1</accession>
<evidence type="ECO:0000313" key="3">
    <source>
        <dbReference type="Proteomes" id="UP000249725"/>
    </source>
</evidence>
<name>A0A328AVC1_9CAUL</name>
<sequence length="117" mass="13237">MPAVAYGLYLLTYAIGVTVFVGLIIAYMNRDRAGTRMRTHYTFLIRTFWLSIAWWLIGGALFFFGIPLSLILVGVPLLLIGGFILAVVGIWFALRCIMGVVYLARDEPYPRPYTWLA</sequence>
<dbReference type="AlphaFoldDB" id="A0A328AVC1"/>
<proteinExistence type="predicted"/>
<reference evidence="3" key="1">
    <citation type="submission" date="2018-05" db="EMBL/GenBank/DDBJ databases">
        <authorList>
            <person name="Li X."/>
        </authorList>
    </citation>
    <scope>NUCLEOTIDE SEQUENCE [LARGE SCALE GENOMIC DNA]</scope>
    <source>
        <strain evidence="3">YIM 73061</strain>
    </source>
</reference>